<sequence>MTTSLTKTPEMRRYYVRMGISMAIYLVSLFSADWLIEQQQVAGPLAYLLAAIPGLCLASIFWILVRLVTEQTDEFLRLLLVRQIMVATGIALTAAAVWGFLEQYMLVGHVTAYWWPTIWCFATAIGGIYNKFTMGTAGGE</sequence>
<comment type="caution">
    <text evidence="2">The sequence shown here is derived from an EMBL/GenBank/DDBJ whole genome shotgun (WGS) entry which is preliminary data.</text>
</comment>
<accession>A0A844ZN35</accession>
<protein>
    <submittedName>
        <fullName evidence="2">Uncharacterized protein</fullName>
    </submittedName>
</protein>
<dbReference type="OrthoDB" id="119964at2"/>
<reference evidence="2 3" key="1">
    <citation type="submission" date="2019-12" db="EMBL/GenBank/DDBJ databases">
        <title>Genomic-based taxomic classification of the family Erythrobacteraceae.</title>
        <authorList>
            <person name="Xu L."/>
        </authorList>
    </citation>
    <scope>NUCLEOTIDE SEQUENCE [LARGE SCALE GENOMIC DNA]</scope>
    <source>
        <strain evidence="2 3">JCM 16339</strain>
    </source>
</reference>
<name>A0A844ZN35_9SPHN</name>
<feature type="transmembrane region" description="Helical" evidence="1">
    <location>
        <begin position="113"/>
        <end position="132"/>
    </location>
</feature>
<dbReference type="RefSeq" id="WP_160591837.1">
    <property type="nucleotide sequence ID" value="NZ_BAAAFP010000001.1"/>
</dbReference>
<feature type="transmembrane region" description="Helical" evidence="1">
    <location>
        <begin position="79"/>
        <end position="101"/>
    </location>
</feature>
<evidence type="ECO:0000313" key="3">
    <source>
        <dbReference type="Proteomes" id="UP000435243"/>
    </source>
</evidence>
<proteinExistence type="predicted"/>
<keyword evidence="3" id="KW-1185">Reference proteome</keyword>
<evidence type="ECO:0000256" key="1">
    <source>
        <dbReference type="SAM" id="Phobius"/>
    </source>
</evidence>
<feature type="transmembrane region" description="Helical" evidence="1">
    <location>
        <begin position="14"/>
        <end position="32"/>
    </location>
</feature>
<keyword evidence="1" id="KW-1133">Transmembrane helix</keyword>
<gene>
    <name evidence="2" type="ORF">GRI32_10010</name>
</gene>
<dbReference type="EMBL" id="WTYY01000005">
    <property type="protein sequence ID" value="MXO89073.1"/>
    <property type="molecule type" value="Genomic_DNA"/>
</dbReference>
<dbReference type="AlphaFoldDB" id="A0A844ZN35"/>
<organism evidence="2 3">
    <name type="scientific">Alteraurantiacibacter aestuarii</name>
    <dbReference type="NCBI Taxonomy" id="650004"/>
    <lineage>
        <taxon>Bacteria</taxon>
        <taxon>Pseudomonadati</taxon>
        <taxon>Pseudomonadota</taxon>
        <taxon>Alphaproteobacteria</taxon>
        <taxon>Sphingomonadales</taxon>
        <taxon>Erythrobacteraceae</taxon>
        <taxon>Alteraurantiacibacter</taxon>
    </lineage>
</organism>
<feature type="transmembrane region" description="Helical" evidence="1">
    <location>
        <begin position="44"/>
        <end position="67"/>
    </location>
</feature>
<dbReference type="Proteomes" id="UP000435243">
    <property type="component" value="Unassembled WGS sequence"/>
</dbReference>
<keyword evidence="1" id="KW-0812">Transmembrane</keyword>
<evidence type="ECO:0000313" key="2">
    <source>
        <dbReference type="EMBL" id="MXO89073.1"/>
    </source>
</evidence>
<keyword evidence="1" id="KW-0472">Membrane</keyword>